<comment type="pathway">
    <text evidence="15">Phospholipid metabolism.</text>
</comment>
<evidence type="ECO:0000256" key="15">
    <source>
        <dbReference type="ARBA" id="ARBA00025707"/>
    </source>
</evidence>
<dbReference type="GO" id="GO:0030258">
    <property type="term" value="P:lipid modification"/>
    <property type="evidence" value="ECO:0007669"/>
    <property type="project" value="TreeGrafter"/>
</dbReference>
<feature type="transmembrane region" description="Helical" evidence="19">
    <location>
        <begin position="488"/>
        <end position="506"/>
    </location>
</feature>
<dbReference type="AlphaFoldDB" id="A0A7R9BEU6"/>
<comment type="similarity">
    <text evidence="4">Belongs to the membrane-bound acyltransferase family.</text>
</comment>
<evidence type="ECO:0000256" key="12">
    <source>
        <dbReference type="ARBA" id="ARBA00023209"/>
    </source>
</evidence>
<evidence type="ECO:0000256" key="7">
    <source>
        <dbReference type="ARBA" id="ARBA00022692"/>
    </source>
</evidence>
<comment type="subcellular location">
    <subcellularLocation>
        <location evidence="2">Endoplasmic reticulum</location>
    </subcellularLocation>
    <subcellularLocation>
        <location evidence="1">Membrane</location>
        <topology evidence="1">Multi-pass membrane protein</topology>
    </subcellularLocation>
</comment>
<keyword evidence="9 19" id="KW-1133">Transmembrane helix</keyword>
<reference evidence="20" key="1">
    <citation type="submission" date="2020-11" db="EMBL/GenBank/DDBJ databases">
        <authorList>
            <person name="Tran Van P."/>
        </authorList>
    </citation>
    <scope>NUCLEOTIDE SEQUENCE</scope>
</reference>
<keyword evidence="10" id="KW-0443">Lipid metabolism</keyword>
<dbReference type="PANTHER" id="PTHR13906:SF14">
    <property type="entry name" value="LYSOPHOSPHOLIPID ACYLTRANSFERASE 5"/>
    <property type="match status" value="1"/>
</dbReference>
<dbReference type="OrthoDB" id="5974730at2759"/>
<keyword evidence="13" id="KW-1208">Phospholipid metabolism</keyword>
<feature type="transmembrane region" description="Helical" evidence="19">
    <location>
        <begin position="255"/>
        <end position="274"/>
    </location>
</feature>
<dbReference type="InterPro" id="IPR004299">
    <property type="entry name" value="MBOAT_fam"/>
</dbReference>
<dbReference type="EMBL" id="OA882121">
    <property type="protein sequence ID" value="CAD7273036.1"/>
    <property type="molecule type" value="Genomic_DNA"/>
</dbReference>
<keyword evidence="6" id="KW-0808">Transferase</keyword>
<dbReference type="Proteomes" id="UP000678499">
    <property type="component" value="Unassembled WGS sequence"/>
</dbReference>
<keyword evidence="14" id="KW-0012">Acyltransferase</keyword>
<dbReference type="EC" id="2.3.1.23" evidence="16"/>
<proteinExistence type="inferred from homology"/>
<keyword evidence="21" id="KW-1185">Reference proteome</keyword>
<evidence type="ECO:0000313" key="21">
    <source>
        <dbReference type="Proteomes" id="UP000678499"/>
    </source>
</evidence>
<feature type="transmembrane region" description="Helical" evidence="19">
    <location>
        <begin position="463"/>
        <end position="481"/>
    </location>
</feature>
<dbReference type="GO" id="GO:0047184">
    <property type="term" value="F:1-acylglycerophosphocholine O-acyltransferase activity"/>
    <property type="evidence" value="ECO:0007669"/>
    <property type="project" value="UniProtKB-EC"/>
</dbReference>
<evidence type="ECO:0000256" key="10">
    <source>
        <dbReference type="ARBA" id="ARBA00023098"/>
    </source>
</evidence>
<feature type="transmembrane region" description="Helical" evidence="19">
    <location>
        <begin position="41"/>
        <end position="59"/>
    </location>
</feature>
<evidence type="ECO:0000256" key="1">
    <source>
        <dbReference type="ARBA" id="ARBA00004141"/>
    </source>
</evidence>
<keyword evidence="11 19" id="KW-0472">Membrane</keyword>
<dbReference type="InterPro" id="IPR049941">
    <property type="entry name" value="LPLAT_7/PORCN-like"/>
</dbReference>
<dbReference type="Pfam" id="PF03062">
    <property type="entry name" value="MBOAT"/>
    <property type="match status" value="1"/>
</dbReference>
<dbReference type="GO" id="GO:0071617">
    <property type="term" value="F:lysophospholipid acyltransferase activity"/>
    <property type="evidence" value="ECO:0007669"/>
    <property type="project" value="TreeGrafter"/>
</dbReference>
<evidence type="ECO:0000256" key="8">
    <source>
        <dbReference type="ARBA" id="ARBA00022824"/>
    </source>
</evidence>
<feature type="transmembrane region" description="Helical" evidence="19">
    <location>
        <begin position="66"/>
        <end position="85"/>
    </location>
</feature>
<feature type="transmembrane region" description="Helical" evidence="19">
    <location>
        <begin position="97"/>
        <end position="123"/>
    </location>
</feature>
<evidence type="ECO:0000256" key="17">
    <source>
        <dbReference type="ARBA" id="ARBA00038923"/>
    </source>
</evidence>
<dbReference type="EC" id="2.3.1.n6" evidence="17"/>
<evidence type="ECO:0000256" key="19">
    <source>
        <dbReference type="SAM" id="Phobius"/>
    </source>
</evidence>
<evidence type="ECO:0000256" key="9">
    <source>
        <dbReference type="ARBA" id="ARBA00022989"/>
    </source>
</evidence>
<dbReference type="GO" id="GO:0016020">
    <property type="term" value="C:membrane"/>
    <property type="evidence" value="ECO:0007669"/>
    <property type="project" value="UniProtKB-SubCell"/>
</dbReference>
<keyword evidence="8" id="KW-0256">Endoplasmic reticulum</keyword>
<keyword evidence="5" id="KW-0444">Lipid biosynthesis</keyword>
<evidence type="ECO:0000256" key="13">
    <source>
        <dbReference type="ARBA" id="ARBA00023264"/>
    </source>
</evidence>
<sequence>MSFAPPDVVSDRIWGIDPAATVNASLASQRPLGLLLLSQHVTGAVAALDSAVASLATLVGTSEPSLRLLLALLVGYPIAVFHRLAVSGAPSVVQNAFFFGCGVVLGVFTQGWDVCHALVCILVQYLVLVACGKTYVSPLFSVVFQLAYLLFGYWQTETEDYNFSWTLSHCVLTLRLIGIAFDYYDGQQDPETLSKEQKLNGLRRCPSFLELGGHALFPASFLVGPQFPMKRYKFLIRGDLKRIRDSEGYPLSPPLGVALGRLVLGLLYTGVYVVGSGYMPVDYAASDDLLNRPLWQRLCLLVVWAKVSVAKYLSCWLITEGACILSGLSFNGFEEQPDPKDPTKTITKAKWDGCRNIHVSVYETATEYQHMILCFNTNTNAWVANYIYKRMKFLNKKHVSHMVAMAFLAVWHGLNFSYYVTFFNEYIIISRERDFYDLLDRSPVYKYWFSKKWVRYSLKPLKVLWLWFGLSYAVIPFLLLSTDKWWRVYTSLYFHIHVVFLSYPFLKPSLKKWLQVPDEQDSKKKD</sequence>
<keyword evidence="7 19" id="KW-0812">Transmembrane</keyword>
<organism evidence="20">
    <name type="scientific">Notodromas monacha</name>
    <dbReference type="NCBI Taxonomy" id="399045"/>
    <lineage>
        <taxon>Eukaryota</taxon>
        <taxon>Metazoa</taxon>
        <taxon>Ecdysozoa</taxon>
        <taxon>Arthropoda</taxon>
        <taxon>Crustacea</taxon>
        <taxon>Oligostraca</taxon>
        <taxon>Ostracoda</taxon>
        <taxon>Podocopa</taxon>
        <taxon>Podocopida</taxon>
        <taxon>Cypridocopina</taxon>
        <taxon>Cypridoidea</taxon>
        <taxon>Cyprididae</taxon>
        <taxon>Notodromas</taxon>
    </lineage>
</organism>
<evidence type="ECO:0000256" key="11">
    <source>
        <dbReference type="ARBA" id="ARBA00023136"/>
    </source>
</evidence>
<comment type="pathway">
    <text evidence="3">Lipid metabolism; phospholipid metabolism.</text>
</comment>
<protein>
    <recommendedName>
        <fullName evidence="18">Lysophospholipid acyltransferase 5</fullName>
        <ecNumber evidence="16">2.3.1.23</ecNumber>
        <ecNumber evidence="17">2.3.1.n6</ecNumber>
    </recommendedName>
</protein>
<evidence type="ECO:0000256" key="2">
    <source>
        <dbReference type="ARBA" id="ARBA00004240"/>
    </source>
</evidence>
<dbReference type="PANTHER" id="PTHR13906">
    <property type="entry name" value="PORCUPINE"/>
    <property type="match status" value="1"/>
</dbReference>
<evidence type="ECO:0000256" key="3">
    <source>
        <dbReference type="ARBA" id="ARBA00005074"/>
    </source>
</evidence>
<evidence type="ECO:0000313" key="20">
    <source>
        <dbReference type="EMBL" id="CAD7273036.1"/>
    </source>
</evidence>
<evidence type="ECO:0000256" key="18">
    <source>
        <dbReference type="ARBA" id="ARBA00039721"/>
    </source>
</evidence>
<dbReference type="GO" id="GO:0006656">
    <property type="term" value="P:phosphatidylcholine biosynthetic process"/>
    <property type="evidence" value="ECO:0007669"/>
    <property type="project" value="TreeGrafter"/>
</dbReference>
<evidence type="ECO:0000256" key="14">
    <source>
        <dbReference type="ARBA" id="ARBA00023315"/>
    </source>
</evidence>
<feature type="transmembrane region" description="Helical" evidence="19">
    <location>
        <begin position="135"/>
        <end position="154"/>
    </location>
</feature>
<feature type="transmembrane region" description="Helical" evidence="19">
    <location>
        <begin position="399"/>
        <end position="420"/>
    </location>
</feature>
<evidence type="ECO:0000256" key="16">
    <source>
        <dbReference type="ARBA" id="ARBA00026120"/>
    </source>
</evidence>
<evidence type="ECO:0000256" key="5">
    <source>
        <dbReference type="ARBA" id="ARBA00022516"/>
    </source>
</evidence>
<gene>
    <name evidence="20" type="ORF">NMOB1V02_LOCUS944</name>
</gene>
<evidence type="ECO:0000256" key="6">
    <source>
        <dbReference type="ARBA" id="ARBA00022679"/>
    </source>
</evidence>
<dbReference type="GO" id="GO:0005783">
    <property type="term" value="C:endoplasmic reticulum"/>
    <property type="evidence" value="ECO:0007669"/>
    <property type="project" value="UniProtKB-SubCell"/>
</dbReference>
<name>A0A7R9BEU6_9CRUS</name>
<accession>A0A7R9BEU6</accession>
<keyword evidence="12" id="KW-0594">Phospholipid biosynthesis</keyword>
<dbReference type="EMBL" id="CAJPEX010000084">
    <property type="protein sequence ID" value="CAG0913188.1"/>
    <property type="molecule type" value="Genomic_DNA"/>
</dbReference>
<evidence type="ECO:0000256" key="4">
    <source>
        <dbReference type="ARBA" id="ARBA00010323"/>
    </source>
</evidence>